<reference evidence="1 2" key="1">
    <citation type="submission" date="2017-08" db="EMBL/GenBank/DDBJ databases">
        <authorList>
            <person name="Chaillou S."/>
        </authorList>
    </citation>
    <scope>NUCLEOTIDE SEQUENCE [LARGE SCALE GENOMIC DNA]</scope>
    <source>
        <strain evidence="1 2">MFPA15A1205</strain>
    </source>
</reference>
<protein>
    <submittedName>
        <fullName evidence="1">Uncharacterized protein</fullName>
    </submittedName>
</protein>
<accession>A0AAX2H8L7</accession>
<proteinExistence type="predicted"/>
<gene>
    <name evidence="1" type="ORF">PLUA15_240023</name>
</gene>
<organism evidence="1 2">
    <name type="scientific">Pseudomonas lundensis</name>
    <dbReference type="NCBI Taxonomy" id="86185"/>
    <lineage>
        <taxon>Bacteria</taxon>
        <taxon>Pseudomonadati</taxon>
        <taxon>Pseudomonadota</taxon>
        <taxon>Gammaproteobacteria</taxon>
        <taxon>Pseudomonadales</taxon>
        <taxon>Pseudomonadaceae</taxon>
        <taxon>Pseudomonas</taxon>
    </lineage>
</organism>
<sequence length="61" mass="6919">MAAGCHERWGWHRNFKACVLNQNGPIAFRRLLHRVEPLYTGHYDDITGPLLMCLACPPVTA</sequence>
<dbReference type="EMBL" id="OBKZ01000017">
    <property type="protein sequence ID" value="SOB52610.1"/>
    <property type="molecule type" value="Genomic_DNA"/>
</dbReference>
<comment type="caution">
    <text evidence="1">The sequence shown here is derived from an EMBL/GenBank/DDBJ whole genome shotgun (WGS) entry which is preliminary data.</text>
</comment>
<dbReference type="AlphaFoldDB" id="A0AAX2H8L7"/>
<dbReference type="Proteomes" id="UP000219564">
    <property type="component" value="Unassembled WGS sequence"/>
</dbReference>
<evidence type="ECO:0000313" key="1">
    <source>
        <dbReference type="EMBL" id="SOB52610.1"/>
    </source>
</evidence>
<evidence type="ECO:0000313" key="2">
    <source>
        <dbReference type="Proteomes" id="UP000219564"/>
    </source>
</evidence>
<name>A0AAX2H8L7_9PSED</name>